<dbReference type="Pfam" id="PF12840">
    <property type="entry name" value="HTH_20"/>
    <property type="match status" value="1"/>
</dbReference>
<dbReference type="CDD" id="cd00090">
    <property type="entry name" value="HTH_ARSR"/>
    <property type="match status" value="1"/>
</dbReference>
<evidence type="ECO:0000313" key="2">
    <source>
        <dbReference type="EMBL" id="PQO28616.1"/>
    </source>
</evidence>
<accession>A0A2S8F8X4</accession>
<proteinExistence type="predicted"/>
<dbReference type="AlphaFoldDB" id="A0A2S8F8X4"/>
<feature type="domain" description="HTH arsR-type" evidence="1">
    <location>
        <begin position="1"/>
        <end position="95"/>
    </location>
</feature>
<dbReference type="SMART" id="SM00418">
    <property type="entry name" value="HTH_ARSR"/>
    <property type="match status" value="1"/>
</dbReference>
<dbReference type="InterPro" id="IPR011991">
    <property type="entry name" value="ArsR-like_HTH"/>
</dbReference>
<dbReference type="InterPro" id="IPR036388">
    <property type="entry name" value="WH-like_DNA-bd_sf"/>
</dbReference>
<reference evidence="2 3" key="1">
    <citation type="submission" date="2018-02" db="EMBL/GenBank/DDBJ databases">
        <title>Comparative genomes isolates from brazilian mangrove.</title>
        <authorList>
            <person name="Araujo J.E."/>
            <person name="Taketani R.G."/>
            <person name="Silva M.C.P."/>
            <person name="Loureco M.V."/>
            <person name="Andreote F.D."/>
        </authorList>
    </citation>
    <scope>NUCLEOTIDE SEQUENCE [LARGE SCALE GENOMIC DNA]</scope>
    <source>
        <strain evidence="2 3">Hex-1 MGV</strain>
    </source>
</reference>
<comment type="caution">
    <text evidence="2">The sequence shown here is derived from an EMBL/GenBank/DDBJ whole genome shotgun (WGS) entry which is preliminary data.</text>
</comment>
<evidence type="ECO:0000313" key="3">
    <source>
        <dbReference type="Proteomes" id="UP000238322"/>
    </source>
</evidence>
<dbReference type="PRINTS" id="PR00778">
    <property type="entry name" value="HTHARSR"/>
</dbReference>
<dbReference type="InterPro" id="IPR001845">
    <property type="entry name" value="HTH_ArsR_DNA-bd_dom"/>
</dbReference>
<dbReference type="PANTHER" id="PTHR38600">
    <property type="entry name" value="TRANSCRIPTIONAL REGULATORY PROTEIN"/>
    <property type="match status" value="1"/>
</dbReference>
<evidence type="ECO:0000259" key="1">
    <source>
        <dbReference type="PROSITE" id="PS50987"/>
    </source>
</evidence>
<dbReference type="InterPro" id="IPR036390">
    <property type="entry name" value="WH_DNA-bd_sf"/>
</dbReference>
<dbReference type="EMBL" id="PUHY01000016">
    <property type="protein sequence ID" value="PQO28616.1"/>
    <property type="molecule type" value="Genomic_DNA"/>
</dbReference>
<dbReference type="OrthoDB" id="9799175at2"/>
<dbReference type="PANTHER" id="PTHR38600:SF2">
    <property type="entry name" value="SLL0088 PROTEIN"/>
    <property type="match status" value="1"/>
</dbReference>
<gene>
    <name evidence="2" type="ORF">C5Y83_28875</name>
</gene>
<dbReference type="SUPFAM" id="SSF46785">
    <property type="entry name" value="Winged helix' DNA-binding domain"/>
    <property type="match status" value="1"/>
</dbReference>
<dbReference type="RefSeq" id="WP_105333283.1">
    <property type="nucleotide sequence ID" value="NZ_PUHY01000016.1"/>
</dbReference>
<dbReference type="PROSITE" id="PS50987">
    <property type="entry name" value="HTH_ARSR_2"/>
    <property type="match status" value="1"/>
</dbReference>
<dbReference type="Proteomes" id="UP000238322">
    <property type="component" value="Unassembled WGS sequence"/>
</dbReference>
<protein>
    <submittedName>
        <fullName evidence="2">Transcriptional regulator</fullName>
    </submittedName>
</protein>
<dbReference type="GO" id="GO:0003700">
    <property type="term" value="F:DNA-binding transcription factor activity"/>
    <property type="evidence" value="ECO:0007669"/>
    <property type="project" value="InterPro"/>
</dbReference>
<sequence length="110" mass="12806">MSAALEERLDRTLTALADPTRRAILQHLSRGETRVTDLAKPFDISLNSVSKHIRVLERAELVMRRKDGREHWLSFNRKPLDEAAAWIEKQRAFWTTALDNLERELNKPES</sequence>
<name>A0A2S8F8X4_9BACT</name>
<dbReference type="NCBIfam" id="NF033788">
    <property type="entry name" value="HTH_metalloreg"/>
    <property type="match status" value="1"/>
</dbReference>
<organism evidence="2 3">
    <name type="scientific">Blastopirellula marina</name>
    <dbReference type="NCBI Taxonomy" id="124"/>
    <lineage>
        <taxon>Bacteria</taxon>
        <taxon>Pseudomonadati</taxon>
        <taxon>Planctomycetota</taxon>
        <taxon>Planctomycetia</taxon>
        <taxon>Pirellulales</taxon>
        <taxon>Pirellulaceae</taxon>
        <taxon>Blastopirellula</taxon>
    </lineage>
</organism>
<dbReference type="Gene3D" id="1.10.10.10">
    <property type="entry name" value="Winged helix-like DNA-binding domain superfamily/Winged helix DNA-binding domain"/>
    <property type="match status" value="1"/>
</dbReference>